<comment type="pathway">
    <text evidence="1">Phospholipid metabolism; phosphatidylethanolamine biosynthesis; phosphatidylethanolamine from ethanolamine: step 1/3.</text>
</comment>
<sequence length="319" mass="33820">MLSAADEACFSAAAAAVPLLASLSREQLSVARLGGLTNIVFRVEARVAGGLQRYCLRCPGPGTESYIDRAAERANAEAACRAGVGPAVLSFSDGGVLLMPLLPGETMSPEAFRSRPGAAARAGVALRTLHHSGEAFASRFELFEQVDKYLGELGDGASLPEGYGEALADAQAVRAALSARPLPVAPCHCDPLCENFVDDAESGAMRIVDFEYAGMCDPLWDVADLSVEAGLDAAKEAELLRAYFGGATPTPEEVGRVVLYKAMCDLLWTLWGLLQHKNGNPAEDFWAYATGRFVRCQRLMARPDFAQHVAAVRAGQPSG</sequence>
<evidence type="ECO:0000313" key="5">
    <source>
        <dbReference type="EMBL" id="CAE0558980.1"/>
    </source>
</evidence>
<dbReference type="CDD" id="cd05151">
    <property type="entry name" value="ChoK-like"/>
    <property type="match status" value="1"/>
</dbReference>
<feature type="domain" description="Aminoglycoside phosphotransferase" evidence="4">
    <location>
        <begin position="34"/>
        <end position="252"/>
    </location>
</feature>
<evidence type="ECO:0000256" key="1">
    <source>
        <dbReference type="ARBA" id="ARBA00037883"/>
    </source>
</evidence>
<protein>
    <recommendedName>
        <fullName evidence="3">ethanolamine kinase</fullName>
        <ecNumber evidence="3">2.7.1.82</ecNumber>
    </recommendedName>
</protein>
<dbReference type="Gene3D" id="3.30.200.20">
    <property type="entry name" value="Phosphorylase Kinase, domain 1"/>
    <property type="match status" value="1"/>
</dbReference>
<evidence type="ECO:0000256" key="3">
    <source>
        <dbReference type="ARBA" id="ARBA00038874"/>
    </source>
</evidence>
<dbReference type="EMBL" id="HBIR01030082">
    <property type="protein sequence ID" value="CAE0558980.1"/>
    <property type="molecule type" value="Transcribed_RNA"/>
</dbReference>
<dbReference type="EC" id="2.7.1.82" evidence="3"/>
<evidence type="ECO:0000259" key="4">
    <source>
        <dbReference type="Pfam" id="PF01636"/>
    </source>
</evidence>
<accession>A0A7S3WHZ9</accession>
<comment type="similarity">
    <text evidence="2">Belongs to the choline/ethanolamine kinase family.</text>
</comment>
<dbReference type="GO" id="GO:0006646">
    <property type="term" value="P:phosphatidylethanolamine biosynthetic process"/>
    <property type="evidence" value="ECO:0007669"/>
    <property type="project" value="TreeGrafter"/>
</dbReference>
<evidence type="ECO:0000256" key="2">
    <source>
        <dbReference type="ARBA" id="ARBA00038211"/>
    </source>
</evidence>
<dbReference type="GO" id="GO:0005737">
    <property type="term" value="C:cytoplasm"/>
    <property type="evidence" value="ECO:0007669"/>
    <property type="project" value="TreeGrafter"/>
</dbReference>
<dbReference type="SUPFAM" id="SSF56112">
    <property type="entry name" value="Protein kinase-like (PK-like)"/>
    <property type="match status" value="1"/>
</dbReference>
<dbReference type="PANTHER" id="PTHR22603">
    <property type="entry name" value="CHOLINE/ETHANOALAMINE KINASE"/>
    <property type="match status" value="1"/>
</dbReference>
<dbReference type="Pfam" id="PF01636">
    <property type="entry name" value="APH"/>
    <property type="match status" value="1"/>
</dbReference>
<dbReference type="PANTHER" id="PTHR22603:SF66">
    <property type="entry name" value="ETHANOLAMINE KINASE"/>
    <property type="match status" value="1"/>
</dbReference>
<reference evidence="5" key="1">
    <citation type="submission" date="2021-01" db="EMBL/GenBank/DDBJ databases">
        <authorList>
            <person name="Corre E."/>
            <person name="Pelletier E."/>
            <person name="Niang G."/>
            <person name="Scheremetjew M."/>
            <person name="Finn R."/>
            <person name="Kale V."/>
            <person name="Holt S."/>
            <person name="Cochrane G."/>
            <person name="Meng A."/>
            <person name="Brown T."/>
            <person name="Cohen L."/>
        </authorList>
    </citation>
    <scope>NUCLEOTIDE SEQUENCE</scope>
    <source>
        <strain evidence="5">379</strain>
    </source>
</reference>
<dbReference type="Gene3D" id="3.90.1200.10">
    <property type="match status" value="1"/>
</dbReference>
<proteinExistence type="inferred from homology"/>
<dbReference type="InterPro" id="IPR002575">
    <property type="entry name" value="Aminoglycoside_PTrfase"/>
</dbReference>
<dbReference type="GO" id="GO:0004305">
    <property type="term" value="F:ethanolamine kinase activity"/>
    <property type="evidence" value="ECO:0007669"/>
    <property type="project" value="UniProtKB-EC"/>
</dbReference>
<dbReference type="InterPro" id="IPR011009">
    <property type="entry name" value="Kinase-like_dom_sf"/>
</dbReference>
<organism evidence="5">
    <name type="scientific">Emiliania huxleyi</name>
    <name type="common">Coccolithophore</name>
    <name type="synonym">Pontosphaera huxleyi</name>
    <dbReference type="NCBI Taxonomy" id="2903"/>
    <lineage>
        <taxon>Eukaryota</taxon>
        <taxon>Haptista</taxon>
        <taxon>Haptophyta</taxon>
        <taxon>Prymnesiophyceae</taxon>
        <taxon>Isochrysidales</taxon>
        <taxon>Noelaerhabdaceae</taxon>
        <taxon>Emiliania</taxon>
    </lineage>
</organism>
<dbReference type="AlphaFoldDB" id="A0A7S3WHZ9"/>
<name>A0A7S3WHZ9_EMIHU</name>
<gene>
    <name evidence="5" type="ORF">EHUX00137_LOCUS23285</name>
</gene>